<gene>
    <name evidence="6" type="primary">speE_5</name>
    <name evidence="6" type="ORF">GALL_51830</name>
</gene>
<dbReference type="SUPFAM" id="SSF53335">
    <property type="entry name" value="S-adenosyl-L-methionine-dependent methyltransferases"/>
    <property type="match status" value="1"/>
</dbReference>
<proteinExistence type="inferred from homology"/>
<feature type="transmembrane region" description="Helical" evidence="4">
    <location>
        <begin position="634"/>
        <end position="663"/>
    </location>
</feature>
<organism evidence="6">
    <name type="scientific">mine drainage metagenome</name>
    <dbReference type="NCBI Taxonomy" id="410659"/>
    <lineage>
        <taxon>unclassified sequences</taxon>
        <taxon>metagenomes</taxon>
        <taxon>ecological metagenomes</taxon>
    </lineage>
</organism>
<dbReference type="InterPro" id="IPR030374">
    <property type="entry name" value="PABS"/>
</dbReference>
<feature type="transmembrane region" description="Helical" evidence="4">
    <location>
        <begin position="518"/>
        <end position="541"/>
    </location>
</feature>
<dbReference type="EC" id="2.5.1.16" evidence="6"/>
<feature type="domain" description="PABS" evidence="5">
    <location>
        <begin position="226"/>
        <end position="460"/>
    </location>
</feature>
<accession>A0A1J5SZK7</accession>
<feature type="transmembrane region" description="Helical" evidence="4">
    <location>
        <begin position="183"/>
        <end position="206"/>
    </location>
</feature>
<sequence>MNTQSESPAGLPGSREDSAGRIVVAAGCLGAAAMATQLVMMRELWEVLSTNELVIGIVLGAWLMFGGLGAALGAAHGRRKTGGSRLWLVQCVLALMPFAMILAVRGGRDLLFQRGEAIGATGALLFASGVLAPYCVGAGYLVARWCAVRQEGSWIRAIYVADTVGGAIGGMLFGLALARHLTAFQAIAFFSAIQLAWAWFAAGLMVRVATAALAGAALAVSPLTWGQLDPDEPSTAWRFPGERILARIQSPYGRIVAAEGGGQVTFYVLGRPAVAVGDTEAAEEAAHFAMAQRSDARRVLLLGGVASGVATEVLKYPEVRDVVAVEQDPGLVGVARRLFPEAWTDPRLRVVIDDPRRFVMRERSQFDLIVVVSQDPDTVLLNRLHTIEFFRAVHGRLSFGGVLAFGMARYADSLSPDLAAMLASERTTLASVFGNVRVLPSGRIQFVASDGPLYADIASRIEGAGVRPIHVTRGMLLATVTPERTGALELASLQRARANTDFNPVLCRRVLNRWAGRFGGAPAWLVGAALSVALGVAVVRTSVPCRLLYVGGFSASVLELVILMGFQTLFGTLYRQVGVFMGLFMIAMAAGAWVGARGRGPGGPAGGAALVAVLAALIPALLKGAGRMAGTAAWAWGGWILIAAGTVAVAWAVGALFAIASAQPEVAGRGGRLVSADLLGASIGAWLASGWLVPAMGVTTVCALVALANGLVALTSLRGRAGVPLSP</sequence>
<dbReference type="InterPro" id="IPR029063">
    <property type="entry name" value="SAM-dependent_MTases_sf"/>
</dbReference>
<feature type="transmembrane region" description="Helical" evidence="4">
    <location>
        <begin position="683"/>
        <end position="708"/>
    </location>
</feature>
<feature type="transmembrane region" description="Helical" evidence="4">
    <location>
        <begin position="602"/>
        <end position="622"/>
    </location>
</feature>
<keyword evidence="3" id="KW-0620">Polyamine biosynthesis</keyword>
<keyword evidence="4" id="KW-1133">Transmembrane helix</keyword>
<evidence type="ECO:0000256" key="3">
    <source>
        <dbReference type="ARBA" id="ARBA00023115"/>
    </source>
</evidence>
<dbReference type="PANTHER" id="PTHR43317:SF1">
    <property type="entry name" value="THERMOSPERMINE SYNTHASE ACAULIS5"/>
    <property type="match status" value="1"/>
</dbReference>
<evidence type="ECO:0000259" key="5">
    <source>
        <dbReference type="PROSITE" id="PS51006"/>
    </source>
</evidence>
<dbReference type="Gene3D" id="3.40.50.150">
    <property type="entry name" value="Vaccinia Virus protein VP39"/>
    <property type="match status" value="1"/>
</dbReference>
<evidence type="ECO:0000256" key="4">
    <source>
        <dbReference type="SAM" id="Phobius"/>
    </source>
</evidence>
<dbReference type="AlphaFoldDB" id="A0A1J5SZK7"/>
<feature type="transmembrane region" description="Helical" evidence="4">
    <location>
        <begin position="577"/>
        <end position="596"/>
    </location>
</feature>
<dbReference type="GO" id="GO:0004766">
    <property type="term" value="F:spermidine synthase activity"/>
    <property type="evidence" value="ECO:0007669"/>
    <property type="project" value="UniProtKB-EC"/>
</dbReference>
<protein>
    <submittedName>
        <fullName evidence="6">Spermidine synthase</fullName>
        <ecNumber evidence="6">2.5.1.16</ecNumber>
    </submittedName>
</protein>
<keyword evidence="4" id="KW-0472">Membrane</keyword>
<dbReference type="GO" id="GO:0006596">
    <property type="term" value="P:polyamine biosynthetic process"/>
    <property type="evidence" value="ECO:0007669"/>
    <property type="project" value="UniProtKB-KW"/>
</dbReference>
<dbReference type="EMBL" id="MLJW01000014">
    <property type="protein sequence ID" value="OIR13371.1"/>
    <property type="molecule type" value="Genomic_DNA"/>
</dbReference>
<feature type="transmembrane region" description="Helical" evidence="4">
    <location>
        <begin position="53"/>
        <end position="74"/>
    </location>
</feature>
<feature type="transmembrane region" description="Helical" evidence="4">
    <location>
        <begin position="547"/>
        <end position="570"/>
    </location>
</feature>
<name>A0A1J5SZK7_9ZZZZ</name>
<evidence type="ECO:0000256" key="2">
    <source>
        <dbReference type="ARBA" id="ARBA00022679"/>
    </source>
</evidence>
<dbReference type="PANTHER" id="PTHR43317">
    <property type="entry name" value="THERMOSPERMINE SYNTHASE ACAULIS5"/>
    <property type="match status" value="1"/>
</dbReference>
<evidence type="ECO:0000256" key="1">
    <source>
        <dbReference type="ARBA" id="ARBA00007867"/>
    </source>
</evidence>
<reference evidence="6" key="1">
    <citation type="submission" date="2016-10" db="EMBL/GenBank/DDBJ databases">
        <title>Sequence of Gallionella enrichment culture.</title>
        <authorList>
            <person name="Poehlein A."/>
            <person name="Muehling M."/>
            <person name="Daniel R."/>
        </authorList>
    </citation>
    <scope>NUCLEOTIDE SEQUENCE</scope>
</reference>
<feature type="transmembrane region" description="Helical" evidence="4">
    <location>
        <begin position="154"/>
        <end position="177"/>
    </location>
</feature>
<feature type="transmembrane region" description="Helical" evidence="4">
    <location>
        <begin position="21"/>
        <end position="41"/>
    </location>
</feature>
<comment type="caution">
    <text evidence="6">The sequence shown here is derived from an EMBL/GenBank/DDBJ whole genome shotgun (WGS) entry which is preliminary data.</text>
</comment>
<keyword evidence="2 6" id="KW-0808">Transferase</keyword>
<dbReference type="PROSITE" id="PS51006">
    <property type="entry name" value="PABS_2"/>
    <property type="match status" value="1"/>
</dbReference>
<dbReference type="CDD" id="cd02440">
    <property type="entry name" value="AdoMet_MTases"/>
    <property type="match status" value="1"/>
</dbReference>
<dbReference type="Pfam" id="PF01564">
    <property type="entry name" value="Spermine_synth"/>
    <property type="match status" value="1"/>
</dbReference>
<feature type="transmembrane region" description="Helical" evidence="4">
    <location>
        <begin position="86"/>
        <end position="105"/>
    </location>
</feature>
<comment type="similarity">
    <text evidence="1">Belongs to the spermidine/spermine synthase family.</text>
</comment>
<feature type="transmembrane region" description="Helical" evidence="4">
    <location>
        <begin position="117"/>
        <end position="142"/>
    </location>
</feature>
<keyword evidence="4" id="KW-0812">Transmembrane</keyword>
<evidence type="ECO:0000313" key="6">
    <source>
        <dbReference type="EMBL" id="OIR13371.1"/>
    </source>
</evidence>